<reference evidence="3 4" key="1">
    <citation type="submission" date="2019-11" db="EMBL/GenBank/DDBJ databases">
        <title>Comparative genomics of hydrocarbon-degrading Desulfosarcina strains.</title>
        <authorList>
            <person name="Watanabe M."/>
            <person name="Kojima H."/>
            <person name="Fukui M."/>
        </authorList>
    </citation>
    <scope>NUCLEOTIDE SEQUENCE [LARGE SCALE GENOMIC DNA]</scope>
    <source>
        <strain evidence="3 4">PL12</strain>
    </source>
</reference>
<evidence type="ECO:0000313" key="3">
    <source>
        <dbReference type="EMBL" id="BBO69048.1"/>
    </source>
</evidence>
<protein>
    <submittedName>
        <fullName evidence="3">DUF547 domain-containing protein</fullName>
    </submittedName>
</protein>
<accession>A0A5K7YJK4</accession>
<organism evidence="3 4">
    <name type="scientific">Desulfosarcina alkanivorans</name>
    <dbReference type="NCBI Taxonomy" id="571177"/>
    <lineage>
        <taxon>Bacteria</taxon>
        <taxon>Pseudomonadati</taxon>
        <taxon>Thermodesulfobacteriota</taxon>
        <taxon>Desulfobacteria</taxon>
        <taxon>Desulfobacterales</taxon>
        <taxon>Desulfosarcinaceae</taxon>
        <taxon>Desulfosarcina</taxon>
    </lineage>
</organism>
<dbReference type="EMBL" id="AP021874">
    <property type="protein sequence ID" value="BBO69048.1"/>
    <property type="molecule type" value="Genomic_DNA"/>
</dbReference>
<dbReference type="PANTHER" id="PTHR46361">
    <property type="entry name" value="ELECTRON CARRIER/ PROTEIN DISULFIDE OXIDOREDUCTASE"/>
    <property type="match status" value="1"/>
</dbReference>
<dbReference type="PANTHER" id="PTHR46361:SF3">
    <property type="entry name" value="ELECTRON CARRIER_ PROTEIN DISULFIDE OXIDOREDUCTASE"/>
    <property type="match status" value="1"/>
</dbReference>
<keyword evidence="1" id="KW-0732">Signal</keyword>
<keyword evidence="4" id="KW-1185">Reference proteome</keyword>
<feature type="signal peptide" evidence="1">
    <location>
        <begin position="1"/>
        <end position="18"/>
    </location>
</feature>
<dbReference type="Proteomes" id="UP000427906">
    <property type="component" value="Chromosome"/>
</dbReference>
<evidence type="ECO:0000259" key="2">
    <source>
        <dbReference type="Pfam" id="PF04784"/>
    </source>
</evidence>
<name>A0A5K7YJK4_9BACT</name>
<dbReference type="Pfam" id="PF04784">
    <property type="entry name" value="DUF547"/>
    <property type="match status" value="1"/>
</dbReference>
<feature type="chain" id="PRO_5024375588" evidence="1">
    <location>
        <begin position="19"/>
        <end position="248"/>
    </location>
</feature>
<dbReference type="AlphaFoldDB" id="A0A5K7YJK4"/>
<dbReference type="InterPro" id="IPR006869">
    <property type="entry name" value="DUF547"/>
</dbReference>
<evidence type="ECO:0000313" key="4">
    <source>
        <dbReference type="Proteomes" id="UP000427906"/>
    </source>
</evidence>
<dbReference type="KEGG" id="dalk:DSCA_29780"/>
<gene>
    <name evidence="3" type="ORF">DSCA_29780</name>
</gene>
<evidence type="ECO:0000256" key="1">
    <source>
        <dbReference type="SAM" id="SignalP"/>
    </source>
</evidence>
<dbReference type="RefSeq" id="WP_155317131.1">
    <property type="nucleotide sequence ID" value="NZ_AP021874.1"/>
</dbReference>
<feature type="domain" description="DUF547" evidence="2">
    <location>
        <begin position="70"/>
        <end position="181"/>
    </location>
</feature>
<dbReference type="OrthoDB" id="526867at2"/>
<proteinExistence type="predicted"/>
<sequence length="248" mass="28586">MKPTFLFLMVMVAGFWIAGVDAKAAPVDHDLYATLLSRHVKDGLVDYRGIQGDEALLDRYLDVLAAVDPESLSADHQFAFYVNAYNAWTLKLILSRYPDVRSIKELGTLFRSPWKKKIARIDGGLLTLDQIEHDILRKRFKDPRVHFAVNCASRSCPPLQGEPFTGDRLDEQLNRSARAFVNDSRFNRLEGDTLWVSKLFDWFEQDFNDDVIGFFIQFAHPPLGDRLLKNKGRIRVRYLDYDWTLNGT</sequence>